<dbReference type="Pfam" id="PF02666">
    <property type="entry name" value="PS_Dcarbxylase"/>
    <property type="match status" value="1"/>
</dbReference>
<evidence type="ECO:0000256" key="3">
    <source>
        <dbReference type="SAM" id="MobiDB-lite"/>
    </source>
</evidence>
<gene>
    <name evidence="4" type="ORF">TAPDE_003852</name>
</gene>
<evidence type="ECO:0000256" key="1">
    <source>
        <dbReference type="ARBA" id="ARBA00022793"/>
    </source>
</evidence>
<dbReference type="InterPro" id="IPR003817">
    <property type="entry name" value="PS_Dcarbxylase"/>
</dbReference>
<keyword evidence="1" id="KW-0210">Decarboxylase</keyword>
<evidence type="ECO:0000313" key="5">
    <source>
        <dbReference type="Proteomes" id="UP000013776"/>
    </source>
</evidence>
<dbReference type="PANTHER" id="PTHR10067">
    <property type="entry name" value="PHOSPHATIDYLSERINE DECARBOXYLASE"/>
    <property type="match status" value="1"/>
</dbReference>
<comment type="caution">
    <text evidence="4">The sequence shown here is derived from an EMBL/GenBank/DDBJ whole genome shotgun (WGS) entry which is preliminary data.</text>
</comment>
<dbReference type="EMBL" id="CAHR02000165">
    <property type="protein sequence ID" value="CCG83644.1"/>
    <property type="molecule type" value="Genomic_DNA"/>
</dbReference>
<feature type="compositionally biased region" description="Acidic residues" evidence="3">
    <location>
        <begin position="13"/>
        <end position="22"/>
    </location>
</feature>
<evidence type="ECO:0000256" key="2">
    <source>
        <dbReference type="ARBA" id="ARBA00023239"/>
    </source>
</evidence>
<sequence>MSATSEKQLVTPLEDESNPEAENDVHVQQLGSALSSMTDDCSDSRTEAHETILAPAHSERHTSSWGLGQYLKAGVARFTKDAAYYHYGNYVADRATGERTFEQMPIYTRVGMHILYCGSVEAAMLKSSRAQELFIQESIKMGKSFDDASSRAKIPGFIKTFNLDTSDLLIQDPAGYPNFNAFFARALKPGARPVSEPGDEGVMVSAADCRLVVFPSLTLAQQFWIKGRRFSVPALLGPRCSDVAAAYAAGSISIFRLAPQDYHRWHTPLSGTVTRIVDLAGSLMTVNPMAINEDLDIYTENKRSVAFLATPHAKTPVLVIAVGAMLVGSIEWTVREGDVLTKGQEMGKFLYGGSTVLVLTPGDLPVQFDPDLLSNSEGQVIPANTVDPGEAQLSRGACETQVRVGERVGKLTPGSVQ</sequence>
<proteinExistence type="predicted"/>
<dbReference type="STRING" id="1097556.R4XCW3"/>
<evidence type="ECO:0000313" key="4">
    <source>
        <dbReference type="EMBL" id="CCG83644.1"/>
    </source>
</evidence>
<dbReference type="PANTHER" id="PTHR10067:SF17">
    <property type="entry name" value="PHOSPHATIDYLSERINE DECARBOXYLASE PROENZYME 2"/>
    <property type="match status" value="1"/>
</dbReference>
<protein>
    <submittedName>
        <fullName evidence="4">Related to phosphatidylserine decarboxylase</fullName>
    </submittedName>
</protein>
<dbReference type="eggNOG" id="KOG2419">
    <property type="taxonomic scope" value="Eukaryota"/>
</dbReference>
<dbReference type="AlphaFoldDB" id="R4XCW3"/>
<name>R4XCW3_TAPDE</name>
<accession>R4XCW3</accession>
<dbReference type="Proteomes" id="UP000013776">
    <property type="component" value="Unassembled WGS sequence"/>
</dbReference>
<organism evidence="4 5">
    <name type="scientific">Taphrina deformans (strain PYCC 5710 / ATCC 11124 / CBS 356.35 / IMI 108563 / JCM 9778 / NBRC 8474)</name>
    <name type="common">Peach leaf curl fungus</name>
    <name type="synonym">Lalaria deformans</name>
    <dbReference type="NCBI Taxonomy" id="1097556"/>
    <lineage>
        <taxon>Eukaryota</taxon>
        <taxon>Fungi</taxon>
        <taxon>Dikarya</taxon>
        <taxon>Ascomycota</taxon>
        <taxon>Taphrinomycotina</taxon>
        <taxon>Taphrinomycetes</taxon>
        <taxon>Taphrinales</taxon>
        <taxon>Taphrinaceae</taxon>
        <taxon>Taphrina</taxon>
    </lineage>
</organism>
<keyword evidence="2" id="KW-0456">Lyase</keyword>
<dbReference type="VEuPathDB" id="FungiDB:TAPDE_003852"/>
<dbReference type="OrthoDB" id="5973539at2759"/>
<dbReference type="GO" id="GO:0008654">
    <property type="term" value="P:phospholipid biosynthetic process"/>
    <property type="evidence" value="ECO:0007669"/>
    <property type="project" value="InterPro"/>
</dbReference>
<feature type="region of interest" description="Disordered" evidence="3">
    <location>
        <begin position="1"/>
        <end position="23"/>
    </location>
</feature>
<dbReference type="GO" id="GO:0004609">
    <property type="term" value="F:phosphatidylserine decarboxylase activity"/>
    <property type="evidence" value="ECO:0007669"/>
    <property type="project" value="InterPro"/>
</dbReference>
<keyword evidence="5" id="KW-1185">Reference proteome</keyword>
<reference evidence="4 5" key="1">
    <citation type="journal article" date="2013" name="MBio">
        <title>Genome sequencing of the plant pathogen Taphrina deformans, the causal agent of peach leaf curl.</title>
        <authorList>
            <person name="Cisse O.H."/>
            <person name="Almeida J.M.G.C.F."/>
            <person name="Fonseca A."/>
            <person name="Kumar A.A."/>
            <person name="Salojaervi J."/>
            <person name="Overmyer K."/>
            <person name="Hauser P.M."/>
            <person name="Pagni M."/>
        </authorList>
    </citation>
    <scope>NUCLEOTIDE SEQUENCE [LARGE SCALE GENOMIC DNA]</scope>
    <source>
        <strain evidence="5">PYCC 5710 / ATCC 11124 / CBS 356.35 / IMI 108563 / JCM 9778 / NBRC 8474</strain>
    </source>
</reference>